<gene>
    <name evidence="7" type="ORF">HPB52_005354</name>
</gene>
<protein>
    <recommendedName>
        <fullName evidence="9">HTH CENPB-type domain-containing protein</fullName>
    </recommendedName>
</protein>
<reference evidence="7" key="2">
    <citation type="submission" date="2021-09" db="EMBL/GenBank/DDBJ databases">
        <authorList>
            <person name="Jia N."/>
            <person name="Wang J."/>
            <person name="Shi W."/>
            <person name="Du L."/>
            <person name="Sun Y."/>
            <person name="Zhan W."/>
            <person name="Jiang J."/>
            <person name="Wang Q."/>
            <person name="Zhang B."/>
            <person name="Ji P."/>
            <person name="Sakyi L.B."/>
            <person name="Cui X."/>
            <person name="Yuan T."/>
            <person name="Jiang B."/>
            <person name="Yang W."/>
            <person name="Lam T.T.-Y."/>
            <person name="Chang Q."/>
            <person name="Ding S."/>
            <person name="Wang X."/>
            <person name="Zhu J."/>
            <person name="Ruan X."/>
            <person name="Zhao L."/>
            <person name="Wei J."/>
            <person name="Que T."/>
            <person name="Du C."/>
            <person name="Cheng J."/>
            <person name="Dai P."/>
            <person name="Han X."/>
            <person name="Huang E."/>
            <person name="Gao Y."/>
            <person name="Liu J."/>
            <person name="Shao H."/>
            <person name="Ye R."/>
            <person name="Li L."/>
            <person name="Wei W."/>
            <person name="Wang X."/>
            <person name="Wang C."/>
            <person name="Huo Q."/>
            <person name="Li W."/>
            <person name="Guo W."/>
            <person name="Chen H."/>
            <person name="Chen S."/>
            <person name="Zhou L."/>
            <person name="Zhou L."/>
            <person name="Ni X."/>
            <person name="Tian J."/>
            <person name="Zhou Y."/>
            <person name="Sheng Y."/>
            <person name="Liu T."/>
            <person name="Pan Y."/>
            <person name="Xia L."/>
            <person name="Li J."/>
            <person name="Zhao F."/>
            <person name="Cao W."/>
        </authorList>
    </citation>
    <scope>NUCLEOTIDE SEQUENCE</scope>
    <source>
        <strain evidence="7">Rsan-2018</strain>
        <tissue evidence="7">Larvae</tissue>
    </source>
</reference>
<dbReference type="SUPFAM" id="SSF46689">
    <property type="entry name" value="Homeodomain-like"/>
    <property type="match status" value="2"/>
</dbReference>
<evidence type="ECO:0000313" key="8">
    <source>
        <dbReference type="Proteomes" id="UP000821837"/>
    </source>
</evidence>
<evidence type="ECO:0000259" key="5">
    <source>
        <dbReference type="PROSITE" id="PS50960"/>
    </source>
</evidence>
<accession>A0A9D4QDS4</accession>
<reference evidence="7" key="1">
    <citation type="journal article" date="2020" name="Cell">
        <title>Large-Scale Comparative Analyses of Tick Genomes Elucidate Their Genetic Diversity and Vector Capacities.</title>
        <authorList>
            <consortium name="Tick Genome and Microbiome Consortium (TIGMIC)"/>
            <person name="Jia N."/>
            <person name="Wang J."/>
            <person name="Shi W."/>
            <person name="Du L."/>
            <person name="Sun Y."/>
            <person name="Zhan W."/>
            <person name="Jiang J.F."/>
            <person name="Wang Q."/>
            <person name="Zhang B."/>
            <person name="Ji P."/>
            <person name="Bell-Sakyi L."/>
            <person name="Cui X.M."/>
            <person name="Yuan T.T."/>
            <person name="Jiang B.G."/>
            <person name="Yang W.F."/>
            <person name="Lam T.T."/>
            <person name="Chang Q.C."/>
            <person name="Ding S.J."/>
            <person name="Wang X.J."/>
            <person name="Zhu J.G."/>
            <person name="Ruan X.D."/>
            <person name="Zhao L."/>
            <person name="Wei J.T."/>
            <person name="Ye R.Z."/>
            <person name="Que T.C."/>
            <person name="Du C.H."/>
            <person name="Zhou Y.H."/>
            <person name="Cheng J.X."/>
            <person name="Dai P.F."/>
            <person name="Guo W.B."/>
            <person name="Han X.H."/>
            <person name="Huang E.J."/>
            <person name="Li L.F."/>
            <person name="Wei W."/>
            <person name="Gao Y.C."/>
            <person name="Liu J.Z."/>
            <person name="Shao H.Z."/>
            <person name="Wang X."/>
            <person name="Wang C.C."/>
            <person name="Yang T.C."/>
            <person name="Huo Q.B."/>
            <person name="Li W."/>
            <person name="Chen H.Y."/>
            <person name="Chen S.E."/>
            <person name="Zhou L.G."/>
            <person name="Ni X.B."/>
            <person name="Tian J.H."/>
            <person name="Sheng Y."/>
            <person name="Liu T."/>
            <person name="Pan Y.S."/>
            <person name="Xia L.Y."/>
            <person name="Li J."/>
            <person name="Zhao F."/>
            <person name="Cao W.C."/>
        </authorList>
    </citation>
    <scope>NUCLEOTIDE SEQUENCE</scope>
    <source>
        <strain evidence="7">Rsan-2018</strain>
    </source>
</reference>
<dbReference type="AlphaFoldDB" id="A0A9D4QDS4"/>
<dbReference type="InterPro" id="IPR009057">
    <property type="entry name" value="Homeodomain-like_sf"/>
</dbReference>
<dbReference type="InterPro" id="IPR006600">
    <property type="entry name" value="HTH_CenpB_DNA-bd_dom"/>
</dbReference>
<dbReference type="PROSITE" id="PS50960">
    <property type="entry name" value="HTH_PSQ"/>
    <property type="match status" value="1"/>
</dbReference>
<feature type="domain" description="HTH CENPB-type" evidence="6">
    <location>
        <begin position="65"/>
        <end position="136"/>
    </location>
</feature>
<dbReference type="SMART" id="SM00674">
    <property type="entry name" value="CENPB"/>
    <property type="match status" value="1"/>
</dbReference>
<dbReference type="VEuPathDB" id="VectorBase:RSAN_026291"/>
<dbReference type="GO" id="GO:0003677">
    <property type="term" value="F:DNA binding"/>
    <property type="evidence" value="ECO:0007669"/>
    <property type="project" value="UniProtKB-UniRule"/>
</dbReference>
<dbReference type="VEuPathDB" id="VectorBase:RSAN_030142"/>
<dbReference type="Pfam" id="PF03221">
    <property type="entry name" value="HTH_Tnp_Tc5"/>
    <property type="match status" value="1"/>
</dbReference>
<comment type="subcellular location">
    <subcellularLocation>
        <location evidence="1 4">Nucleus</location>
    </subcellularLocation>
</comment>
<evidence type="ECO:0000256" key="3">
    <source>
        <dbReference type="ARBA" id="ARBA00023242"/>
    </source>
</evidence>
<keyword evidence="2 4" id="KW-0238">DNA-binding</keyword>
<dbReference type="PANTHER" id="PTHR19303:SF73">
    <property type="entry name" value="PROTEIN PDC2"/>
    <property type="match status" value="1"/>
</dbReference>
<feature type="DNA-binding region" description="H-T-H motif" evidence="4">
    <location>
        <begin position="29"/>
        <end position="49"/>
    </location>
</feature>
<sequence>MATHGPYWMLDLVTKVKILKEVEQGGTAKQDIARKYGIKPNTLSNILKNKRSVLDAFENDQFKMSRKRMRTGAHPELKQALLIWIREARSNRLPLSGDIVATKASSIVMMLGIENFASSDGWLTRFKQRHDMVFKSVNGERAAVNAAILGEAGTSRLDVDGLLPALGDVPFEEYVATDSSIMEMVRPSEASHETEVYDDDAASEPLPRAADVAAGLALAQRLFAAESNNEEALGHTYSLQDLLSAARFSKRKQTAITDFFS</sequence>
<keyword evidence="3 4" id="KW-0539">Nucleus</keyword>
<dbReference type="EMBL" id="JABSTV010001246">
    <property type="protein sequence ID" value="KAH7975798.1"/>
    <property type="molecule type" value="Genomic_DNA"/>
</dbReference>
<dbReference type="PANTHER" id="PTHR19303">
    <property type="entry name" value="TRANSPOSON"/>
    <property type="match status" value="1"/>
</dbReference>
<evidence type="ECO:0000256" key="1">
    <source>
        <dbReference type="ARBA" id="ARBA00004123"/>
    </source>
</evidence>
<evidence type="ECO:0000256" key="2">
    <source>
        <dbReference type="ARBA" id="ARBA00023125"/>
    </source>
</evidence>
<name>A0A9D4QDS4_RHISA</name>
<keyword evidence="8" id="KW-1185">Reference proteome</keyword>
<dbReference type="Gene3D" id="1.10.10.60">
    <property type="entry name" value="Homeodomain-like"/>
    <property type="match status" value="2"/>
</dbReference>
<evidence type="ECO:0000313" key="7">
    <source>
        <dbReference type="EMBL" id="KAH7975798.1"/>
    </source>
</evidence>
<evidence type="ECO:0000256" key="4">
    <source>
        <dbReference type="PROSITE-ProRule" id="PRU00320"/>
    </source>
</evidence>
<evidence type="ECO:0000259" key="6">
    <source>
        <dbReference type="PROSITE" id="PS51253"/>
    </source>
</evidence>
<proteinExistence type="predicted"/>
<evidence type="ECO:0008006" key="9">
    <source>
        <dbReference type="Google" id="ProtNLM"/>
    </source>
</evidence>
<dbReference type="Proteomes" id="UP000821837">
    <property type="component" value="Chromosome 10"/>
</dbReference>
<dbReference type="PROSITE" id="PS51253">
    <property type="entry name" value="HTH_CENPB"/>
    <property type="match status" value="1"/>
</dbReference>
<feature type="domain" description="HTH psq-type" evidence="5">
    <location>
        <begin position="1"/>
        <end position="53"/>
    </location>
</feature>
<dbReference type="InterPro" id="IPR007889">
    <property type="entry name" value="HTH_Psq"/>
</dbReference>
<dbReference type="Pfam" id="PF04218">
    <property type="entry name" value="CENP-B_N"/>
    <property type="match status" value="1"/>
</dbReference>
<dbReference type="GO" id="GO:0005634">
    <property type="term" value="C:nucleus"/>
    <property type="evidence" value="ECO:0007669"/>
    <property type="project" value="UniProtKB-SubCell"/>
</dbReference>
<organism evidence="7 8">
    <name type="scientific">Rhipicephalus sanguineus</name>
    <name type="common">Brown dog tick</name>
    <name type="synonym">Ixodes sanguineus</name>
    <dbReference type="NCBI Taxonomy" id="34632"/>
    <lineage>
        <taxon>Eukaryota</taxon>
        <taxon>Metazoa</taxon>
        <taxon>Ecdysozoa</taxon>
        <taxon>Arthropoda</taxon>
        <taxon>Chelicerata</taxon>
        <taxon>Arachnida</taxon>
        <taxon>Acari</taxon>
        <taxon>Parasitiformes</taxon>
        <taxon>Ixodida</taxon>
        <taxon>Ixodoidea</taxon>
        <taxon>Ixodidae</taxon>
        <taxon>Rhipicephalinae</taxon>
        <taxon>Rhipicephalus</taxon>
        <taxon>Rhipicephalus</taxon>
    </lineage>
</organism>
<comment type="caution">
    <text evidence="7">The sequence shown here is derived from an EMBL/GenBank/DDBJ whole genome shotgun (WGS) entry which is preliminary data.</text>
</comment>
<dbReference type="InterPro" id="IPR050863">
    <property type="entry name" value="CenT-Element_Derived"/>
</dbReference>